<dbReference type="Proteomes" id="UP001189616">
    <property type="component" value="Unassembled WGS sequence"/>
</dbReference>
<dbReference type="RefSeq" id="WP_316659763.1">
    <property type="nucleotide sequence ID" value="NZ_CATYWO010000013.1"/>
</dbReference>
<keyword evidence="2" id="KW-1185">Reference proteome</keyword>
<organism evidence="1 2">
    <name type="scientific">Ralstonia condita</name>
    <dbReference type="NCBI Taxonomy" id="3058600"/>
    <lineage>
        <taxon>Bacteria</taxon>
        <taxon>Pseudomonadati</taxon>
        <taxon>Pseudomonadota</taxon>
        <taxon>Betaproteobacteria</taxon>
        <taxon>Burkholderiales</taxon>
        <taxon>Burkholderiaceae</taxon>
        <taxon>Ralstonia</taxon>
    </lineage>
</organism>
<dbReference type="EMBL" id="CATYWO010000013">
    <property type="protein sequence ID" value="CAJ0802745.1"/>
    <property type="molecule type" value="Genomic_DNA"/>
</dbReference>
<name>A0ABM9JTG8_9RALS</name>
<gene>
    <name evidence="1" type="ORF">LMG7141_04153</name>
</gene>
<evidence type="ECO:0000313" key="2">
    <source>
        <dbReference type="Proteomes" id="UP001189616"/>
    </source>
</evidence>
<protein>
    <submittedName>
        <fullName evidence="1">Uncharacterized protein</fullName>
    </submittedName>
</protein>
<reference evidence="1 2" key="1">
    <citation type="submission" date="2023-07" db="EMBL/GenBank/DDBJ databases">
        <authorList>
            <person name="Peeters C."/>
        </authorList>
    </citation>
    <scope>NUCLEOTIDE SEQUENCE [LARGE SCALE GENOMIC DNA]</scope>
    <source>
        <strain evidence="1 2">LMG 7141</strain>
    </source>
</reference>
<proteinExistence type="predicted"/>
<comment type="caution">
    <text evidence="1">The sequence shown here is derived from an EMBL/GenBank/DDBJ whole genome shotgun (WGS) entry which is preliminary data.</text>
</comment>
<sequence>MSNRKPLCLTLYNPSTRMYHLYRVGKDGLLRLRTFGPAEPPTEVRRCGTMLLGELPPPDFGSAPKCEGPGPHFL</sequence>
<evidence type="ECO:0000313" key="1">
    <source>
        <dbReference type="EMBL" id="CAJ0802745.1"/>
    </source>
</evidence>
<accession>A0ABM9JTG8</accession>